<dbReference type="PANTHER" id="PTHR34107">
    <property type="entry name" value="SLL0198 PROTEIN-RELATED"/>
    <property type="match status" value="1"/>
</dbReference>
<gene>
    <name evidence="2" type="ORF">H7C18_09300</name>
</gene>
<sequence length="194" mass="22010">MDSKKKEADRVREGRVTYQMYAEMPDDGQRYEIIDGVLELMSPSPTASHQTVAVELLFRLKQSCQSDYLVFVAPLDVILNDTTVLQPDLLMVRRSRMTIVTDRGIEGPPDLVAEILSPHSRKRDKVVKSRAYAKHGVAEYWIVDAAAGTLEQYRLGEDGAYELRNLYDGDDSVVSDKLPCVSFPVKELFRDIRQ</sequence>
<keyword evidence="2" id="KW-0255">Endonuclease</keyword>
<evidence type="ECO:0000313" key="3">
    <source>
        <dbReference type="Proteomes" id="UP000564644"/>
    </source>
</evidence>
<dbReference type="PANTHER" id="PTHR34107:SF4">
    <property type="entry name" value="SLL1222 PROTEIN"/>
    <property type="match status" value="1"/>
</dbReference>
<keyword evidence="2" id="KW-0378">Hydrolase</keyword>
<dbReference type="EMBL" id="JACJVO010000009">
    <property type="protein sequence ID" value="MBB6731100.1"/>
    <property type="molecule type" value="Genomic_DNA"/>
</dbReference>
<dbReference type="AlphaFoldDB" id="A0A7X0SLX0"/>
<evidence type="ECO:0000259" key="1">
    <source>
        <dbReference type="Pfam" id="PF05685"/>
    </source>
</evidence>
<dbReference type="InterPro" id="IPR008538">
    <property type="entry name" value="Uma2"/>
</dbReference>
<dbReference type="Pfam" id="PF05685">
    <property type="entry name" value="Uma2"/>
    <property type="match status" value="1"/>
</dbReference>
<protein>
    <submittedName>
        <fullName evidence="2">Uma2 family endonuclease</fullName>
    </submittedName>
</protein>
<keyword evidence="3" id="KW-1185">Reference proteome</keyword>
<dbReference type="SUPFAM" id="SSF52980">
    <property type="entry name" value="Restriction endonuclease-like"/>
    <property type="match status" value="1"/>
</dbReference>
<dbReference type="InterPro" id="IPR011335">
    <property type="entry name" value="Restrct_endonuc-II-like"/>
</dbReference>
<organism evidence="2 3">
    <name type="scientific">Cohnella zeiphila</name>
    <dbReference type="NCBI Taxonomy" id="2761120"/>
    <lineage>
        <taxon>Bacteria</taxon>
        <taxon>Bacillati</taxon>
        <taxon>Bacillota</taxon>
        <taxon>Bacilli</taxon>
        <taxon>Bacillales</taxon>
        <taxon>Paenibacillaceae</taxon>
        <taxon>Cohnella</taxon>
    </lineage>
</organism>
<keyword evidence="2" id="KW-0540">Nuclease</keyword>
<dbReference type="RefSeq" id="WP_185128741.1">
    <property type="nucleotide sequence ID" value="NZ_JACJVO010000009.1"/>
</dbReference>
<dbReference type="InterPro" id="IPR012296">
    <property type="entry name" value="Nuclease_put_TT1808"/>
</dbReference>
<name>A0A7X0SLX0_9BACL</name>
<proteinExistence type="predicted"/>
<accession>A0A7X0SLX0</accession>
<dbReference type="Gene3D" id="3.90.1570.10">
    <property type="entry name" value="tt1808, chain A"/>
    <property type="match status" value="1"/>
</dbReference>
<dbReference type="Proteomes" id="UP000564644">
    <property type="component" value="Unassembled WGS sequence"/>
</dbReference>
<comment type="caution">
    <text evidence="2">The sequence shown here is derived from an EMBL/GenBank/DDBJ whole genome shotgun (WGS) entry which is preliminary data.</text>
</comment>
<dbReference type="CDD" id="cd06260">
    <property type="entry name" value="DUF820-like"/>
    <property type="match status" value="1"/>
</dbReference>
<evidence type="ECO:0000313" key="2">
    <source>
        <dbReference type="EMBL" id="MBB6731100.1"/>
    </source>
</evidence>
<dbReference type="GO" id="GO:0004519">
    <property type="term" value="F:endonuclease activity"/>
    <property type="evidence" value="ECO:0007669"/>
    <property type="project" value="UniProtKB-KW"/>
</dbReference>
<feature type="domain" description="Putative restriction endonuclease" evidence="1">
    <location>
        <begin position="19"/>
        <end position="179"/>
    </location>
</feature>
<reference evidence="2 3" key="1">
    <citation type="submission" date="2020-08" db="EMBL/GenBank/DDBJ databases">
        <title>Cohnella phylogeny.</title>
        <authorList>
            <person name="Dunlap C."/>
        </authorList>
    </citation>
    <scope>NUCLEOTIDE SEQUENCE [LARGE SCALE GENOMIC DNA]</scope>
    <source>
        <strain evidence="2 3">CBP 2801</strain>
    </source>
</reference>